<protein>
    <recommendedName>
        <fullName evidence="1">CorA-like transporter domain-containing protein</fullName>
    </recommendedName>
</protein>
<dbReference type="InterPro" id="IPR058257">
    <property type="entry name" value="CorA-like_dom"/>
</dbReference>
<dbReference type="OrthoDB" id="5396681at2759"/>
<dbReference type="RefSeq" id="XP_033445641.1">
    <property type="nucleotide sequence ID" value="XM_033588487.1"/>
</dbReference>
<sequence length="141" mass="16172">MAKHSQYESLSDHACDPYIFDTSHFENLLRENSERTLVSDDELQIKVVEVGNKDWVFTLVDQFETYLETSRFQGTRIILIPQLYSWGRLTISECALRRLIHHLNIFPAFIDVLCAFGKSTSETSDSLGGCYSWQAGSVSER</sequence>
<evidence type="ECO:0000313" key="2">
    <source>
        <dbReference type="EMBL" id="KAF1925389.1"/>
    </source>
</evidence>
<organism evidence="2 3">
    <name type="scientific">Didymella exigua CBS 183.55</name>
    <dbReference type="NCBI Taxonomy" id="1150837"/>
    <lineage>
        <taxon>Eukaryota</taxon>
        <taxon>Fungi</taxon>
        <taxon>Dikarya</taxon>
        <taxon>Ascomycota</taxon>
        <taxon>Pezizomycotina</taxon>
        <taxon>Dothideomycetes</taxon>
        <taxon>Pleosporomycetidae</taxon>
        <taxon>Pleosporales</taxon>
        <taxon>Pleosporineae</taxon>
        <taxon>Didymellaceae</taxon>
        <taxon>Didymella</taxon>
    </lineage>
</organism>
<accession>A0A6A5RDC2</accession>
<name>A0A6A5RDC2_9PLEO</name>
<dbReference type="Proteomes" id="UP000800082">
    <property type="component" value="Unassembled WGS sequence"/>
</dbReference>
<evidence type="ECO:0000259" key="1">
    <source>
        <dbReference type="Pfam" id="PF26616"/>
    </source>
</evidence>
<evidence type="ECO:0000313" key="3">
    <source>
        <dbReference type="Proteomes" id="UP000800082"/>
    </source>
</evidence>
<feature type="domain" description="CorA-like transporter" evidence="1">
    <location>
        <begin position="24"/>
        <end position="122"/>
    </location>
</feature>
<dbReference type="EMBL" id="ML978984">
    <property type="protein sequence ID" value="KAF1925389.1"/>
    <property type="molecule type" value="Genomic_DNA"/>
</dbReference>
<reference evidence="2" key="1">
    <citation type="journal article" date="2020" name="Stud. Mycol.">
        <title>101 Dothideomycetes genomes: a test case for predicting lifestyles and emergence of pathogens.</title>
        <authorList>
            <person name="Haridas S."/>
            <person name="Albert R."/>
            <person name="Binder M."/>
            <person name="Bloem J."/>
            <person name="Labutti K."/>
            <person name="Salamov A."/>
            <person name="Andreopoulos B."/>
            <person name="Baker S."/>
            <person name="Barry K."/>
            <person name="Bills G."/>
            <person name="Bluhm B."/>
            <person name="Cannon C."/>
            <person name="Castanera R."/>
            <person name="Culley D."/>
            <person name="Daum C."/>
            <person name="Ezra D."/>
            <person name="Gonzalez J."/>
            <person name="Henrissat B."/>
            <person name="Kuo A."/>
            <person name="Liang C."/>
            <person name="Lipzen A."/>
            <person name="Lutzoni F."/>
            <person name="Magnuson J."/>
            <person name="Mondo S."/>
            <person name="Nolan M."/>
            <person name="Ohm R."/>
            <person name="Pangilinan J."/>
            <person name="Park H.-J."/>
            <person name="Ramirez L."/>
            <person name="Alfaro M."/>
            <person name="Sun H."/>
            <person name="Tritt A."/>
            <person name="Yoshinaga Y."/>
            <person name="Zwiers L.-H."/>
            <person name="Turgeon B."/>
            <person name="Goodwin S."/>
            <person name="Spatafora J."/>
            <person name="Crous P."/>
            <person name="Grigoriev I."/>
        </authorList>
    </citation>
    <scope>NUCLEOTIDE SEQUENCE</scope>
    <source>
        <strain evidence="2">CBS 183.55</strain>
    </source>
</reference>
<proteinExistence type="predicted"/>
<gene>
    <name evidence="2" type="ORF">M421DRAFT_240610</name>
</gene>
<dbReference type="GeneID" id="54346134"/>
<dbReference type="AlphaFoldDB" id="A0A6A5RDC2"/>
<keyword evidence="3" id="KW-1185">Reference proteome</keyword>
<dbReference type="Pfam" id="PF26616">
    <property type="entry name" value="CorA-like"/>
    <property type="match status" value="1"/>
</dbReference>